<dbReference type="EMBL" id="LMAR01000052">
    <property type="protein sequence ID" value="KQK29145.1"/>
    <property type="molecule type" value="Genomic_DNA"/>
</dbReference>
<accession>A0A0Q3M0A4</accession>
<dbReference type="RefSeq" id="WP_055729506.1">
    <property type="nucleotide sequence ID" value="NZ_FUYX01000010.1"/>
</dbReference>
<dbReference type="Proteomes" id="UP000051562">
    <property type="component" value="Unassembled WGS sequence"/>
</dbReference>
<reference evidence="2 4" key="2">
    <citation type="submission" date="2017-02" db="EMBL/GenBank/DDBJ databases">
        <authorList>
            <person name="Peterson S.W."/>
        </authorList>
    </citation>
    <scope>NUCLEOTIDE SEQUENCE [LARGE SCALE GENOMIC DNA]</scope>
    <source>
        <strain evidence="2 4">DSM 9653</strain>
    </source>
</reference>
<evidence type="ECO:0000313" key="1">
    <source>
        <dbReference type="EMBL" id="KQK29145.1"/>
    </source>
</evidence>
<evidence type="ECO:0000313" key="4">
    <source>
        <dbReference type="Proteomes" id="UP000190130"/>
    </source>
</evidence>
<organism evidence="1 3">
    <name type="scientific">Bosea thiooxidans</name>
    <dbReference type="NCBI Taxonomy" id="53254"/>
    <lineage>
        <taxon>Bacteria</taxon>
        <taxon>Pseudomonadati</taxon>
        <taxon>Pseudomonadota</taxon>
        <taxon>Alphaproteobacteria</taxon>
        <taxon>Hyphomicrobiales</taxon>
        <taxon>Boseaceae</taxon>
        <taxon>Bosea</taxon>
    </lineage>
</organism>
<name>A0A0Q3M0A4_9HYPH</name>
<dbReference type="OrthoDB" id="8162617at2"/>
<protein>
    <submittedName>
        <fullName evidence="1">Uncharacterized protein</fullName>
    </submittedName>
</protein>
<gene>
    <name evidence="1" type="ORF">ARD30_19020</name>
    <name evidence="2" type="ORF">SAMN05660750_03488</name>
</gene>
<evidence type="ECO:0000313" key="2">
    <source>
        <dbReference type="EMBL" id="SKB99436.1"/>
    </source>
</evidence>
<dbReference type="Proteomes" id="UP000190130">
    <property type="component" value="Unassembled WGS sequence"/>
</dbReference>
<reference evidence="1 3" key="1">
    <citation type="submission" date="2015-10" db="EMBL/GenBank/DDBJ databases">
        <title>Draft genome of Bosea thiooxidans.</title>
        <authorList>
            <person name="Wang X."/>
        </authorList>
    </citation>
    <scope>NUCLEOTIDE SEQUENCE [LARGE SCALE GENOMIC DNA]</scope>
    <source>
        <strain evidence="1 3">CGMCC 9174</strain>
    </source>
</reference>
<keyword evidence="3" id="KW-1185">Reference proteome</keyword>
<dbReference type="EMBL" id="FUYX01000010">
    <property type="protein sequence ID" value="SKB99436.1"/>
    <property type="molecule type" value="Genomic_DNA"/>
</dbReference>
<evidence type="ECO:0000313" key="3">
    <source>
        <dbReference type="Proteomes" id="UP000051562"/>
    </source>
</evidence>
<sequence>MVQRDTSPQMQTRKGFHDASAREVYAARFRPIAIQAVAAGTRQLSGALSQHGKVPRPELPGVLRHGFVD</sequence>
<proteinExistence type="predicted"/>
<dbReference type="AlphaFoldDB" id="A0A0Q3M0A4"/>